<comment type="caution">
    <text evidence="6">The sequence shown here is derived from an EMBL/GenBank/DDBJ whole genome shotgun (WGS) entry which is preliminary data.</text>
</comment>
<evidence type="ECO:0000256" key="1">
    <source>
        <dbReference type="ARBA" id="ARBA00023015"/>
    </source>
</evidence>
<organism evidence="6 7">
    <name type="scientific">Actinorhabdospora filicis</name>
    <dbReference type="NCBI Taxonomy" id="1785913"/>
    <lineage>
        <taxon>Bacteria</taxon>
        <taxon>Bacillati</taxon>
        <taxon>Actinomycetota</taxon>
        <taxon>Actinomycetes</taxon>
        <taxon>Micromonosporales</taxon>
        <taxon>Micromonosporaceae</taxon>
        <taxon>Actinorhabdospora</taxon>
    </lineage>
</organism>
<dbReference type="InterPro" id="IPR036271">
    <property type="entry name" value="Tet_transcr_reg_TetR-rel_C_sf"/>
</dbReference>
<name>A0A9W6W570_9ACTN</name>
<dbReference type="RefSeq" id="WP_285665186.1">
    <property type="nucleotide sequence ID" value="NZ_BSTX01000003.1"/>
</dbReference>
<proteinExistence type="predicted"/>
<dbReference type="PANTHER" id="PTHR30055">
    <property type="entry name" value="HTH-TYPE TRANSCRIPTIONAL REGULATOR RUTR"/>
    <property type="match status" value="1"/>
</dbReference>
<dbReference type="PROSITE" id="PS50977">
    <property type="entry name" value="HTH_TETR_2"/>
    <property type="match status" value="1"/>
</dbReference>
<dbReference type="Pfam" id="PF02909">
    <property type="entry name" value="TetR_C_1"/>
    <property type="match status" value="1"/>
</dbReference>
<reference evidence="6" key="1">
    <citation type="submission" date="2023-03" db="EMBL/GenBank/DDBJ databases">
        <title>Actinorhabdospora filicis NBRC 111898.</title>
        <authorList>
            <person name="Ichikawa N."/>
            <person name="Sato H."/>
            <person name="Tonouchi N."/>
        </authorList>
    </citation>
    <scope>NUCLEOTIDE SEQUENCE</scope>
    <source>
        <strain evidence="6">NBRC 111898</strain>
    </source>
</reference>
<dbReference type="GO" id="GO:0003700">
    <property type="term" value="F:DNA-binding transcription factor activity"/>
    <property type="evidence" value="ECO:0007669"/>
    <property type="project" value="TreeGrafter"/>
</dbReference>
<dbReference type="PANTHER" id="PTHR30055:SF151">
    <property type="entry name" value="TRANSCRIPTIONAL REGULATORY PROTEIN"/>
    <property type="match status" value="1"/>
</dbReference>
<dbReference type="SUPFAM" id="SSF48498">
    <property type="entry name" value="Tetracyclin repressor-like, C-terminal domain"/>
    <property type="match status" value="1"/>
</dbReference>
<sequence length="235" mass="25865">MEDRKPGLPHSLEAAWGLRTRPGYGPKPGLSLEKVVDAAVALAGADGLVAVSMVKVAKALGVSTMALYRYVAAKDELLELMIDRAIGEAPPVEEGIDWREGMSRWARAYLVVLRRHRWIIEVPIAGPPIAPNQLGWLELGLRYLAQTGLSGRAKLSAVMMIAAFVRTVVIYEVQARAPRYDYAAELSRVVDREKYREIVSLMIEGAIDDEVDNYADEFSFELGIILDGVAALMAR</sequence>
<dbReference type="InterPro" id="IPR009057">
    <property type="entry name" value="Homeodomain-like_sf"/>
</dbReference>
<dbReference type="GO" id="GO:0000976">
    <property type="term" value="F:transcription cis-regulatory region binding"/>
    <property type="evidence" value="ECO:0007669"/>
    <property type="project" value="TreeGrafter"/>
</dbReference>
<keyword evidence="1" id="KW-0805">Transcription regulation</keyword>
<dbReference type="InterPro" id="IPR004111">
    <property type="entry name" value="Repressor_TetR_C"/>
</dbReference>
<dbReference type="EMBL" id="BSTX01000003">
    <property type="protein sequence ID" value="GLZ80062.1"/>
    <property type="molecule type" value="Genomic_DNA"/>
</dbReference>
<keyword evidence="7" id="KW-1185">Reference proteome</keyword>
<evidence type="ECO:0000313" key="7">
    <source>
        <dbReference type="Proteomes" id="UP001165079"/>
    </source>
</evidence>
<protein>
    <submittedName>
        <fullName evidence="6">TetR family transcriptional regulator</fullName>
    </submittedName>
</protein>
<dbReference type="Pfam" id="PF00440">
    <property type="entry name" value="TetR_N"/>
    <property type="match status" value="1"/>
</dbReference>
<dbReference type="Gene3D" id="1.10.10.60">
    <property type="entry name" value="Homeodomain-like"/>
    <property type="match status" value="1"/>
</dbReference>
<evidence type="ECO:0000256" key="2">
    <source>
        <dbReference type="ARBA" id="ARBA00023125"/>
    </source>
</evidence>
<gene>
    <name evidence="6" type="ORF">Afil01_48690</name>
</gene>
<dbReference type="GO" id="GO:0045892">
    <property type="term" value="P:negative regulation of DNA-templated transcription"/>
    <property type="evidence" value="ECO:0007669"/>
    <property type="project" value="InterPro"/>
</dbReference>
<keyword evidence="2 4" id="KW-0238">DNA-binding</keyword>
<evidence type="ECO:0000256" key="3">
    <source>
        <dbReference type="ARBA" id="ARBA00023163"/>
    </source>
</evidence>
<evidence type="ECO:0000259" key="5">
    <source>
        <dbReference type="PROSITE" id="PS50977"/>
    </source>
</evidence>
<evidence type="ECO:0000256" key="4">
    <source>
        <dbReference type="PROSITE-ProRule" id="PRU00335"/>
    </source>
</evidence>
<dbReference type="Gene3D" id="1.10.357.10">
    <property type="entry name" value="Tetracycline Repressor, domain 2"/>
    <property type="match status" value="1"/>
</dbReference>
<keyword evidence="3" id="KW-0804">Transcription</keyword>
<dbReference type="AlphaFoldDB" id="A0A9W6W570"/>
<accession>A0A9W6W570</accession>
<dbReference type="SUPFAM" id="SSF46689">
    <property type="entry name" value="Homeodomain-like"/>
    <property type="match status" value="1"/>
</dbReference>
<evidence type="ECO:0000313" key="6">
    <source>
        <dbReference type="EMBL" id="GLZ80062.1"/>
    </source>
</evidence>
<dbReference type="Proteomes" id="UP001165079">
    <property type="component" value="Unassembled WGS sequence"/>
</dbReference>
<dbReference type="InterPro" id="IPR050109">
    <property type="entry name" value="HTH-type_TetR-like_transc_reg"/>
</dbReference>
<dbReference type="InterPro" id="IPR001647">
    <property type="entry name" value="HTH_TetR"/>
</dbReference>
<feature type="domain" description="HTH tetR-type" evidence="5">
    <location>
        <begin position="29"/>
        <end position="89"/>
    </location>
</feature>
<feature type="DNA-binding region" description="H-T-H motif" evidence="4">
    <location>
        <begin position="52"/>
        <end position="71"/>
    </location>
</feature>
<dbReference type="PRINTS" id="PR00455">
    <property type="entry name" value="HTHTETR"/>
</dbReference>